<dbReference type="PANTHER" id="PTHR21180:SF32">
    <property type="entry name" value="ENDONUCLEASE_EXONUCLEASE_PHOSPHATASE FAMILY DOMAIN-CONTAINING PROTEIN 1"/>
    <property type="match status" value="1"/>
</dbReference>
<proteinExistence type="predicted"/>
<keyword evidence="1" id="KW-0472">Membrane</keyword>
<evidence type="ECO:0000256" key="1">
    <source>
        <dbReference type="SAM" id="Phobius"/>
    </source>
</evidence>
<dbReference type="Proteomes" id="UP001155280">
    <property type="component" value="Unassembled WGS sequence"/>
</dbReference>
<name>A0A9X2KZJ4_9FLAO</name>
<protein>
    <submittedName>
        <fullName evidence="2">Helix-hairpin-helix domain-containing protein</fullName>
    </submittedName>
</protein>
<dbReference type="InterPro" id="IPR010994">
    <property type="entry name" value="RuvA_2-like"/>
</dbReference>
<comment type="caution">
    <text evidence="2">The sequence shown here is derived from an EMBL/GenBank/DDBJ whole genome shotgun (WGS) entry which is preliminary data.</text>
</comment>
<accession>A0A9X2KZJ4</accession>
<keyword evidence="1" id="KW-1133">Transmembrane helix</keyword>
<dbReference type="SUPFAM" id="SSF47781">
    <property type="entry name" value="RuvA domain 2-like"/>
    <property type="match status" value="2"/>
</dbReference>
<dbReference type="EMBL" id="JANCNS010000003">
    <property type="protein sequence ID" value="MCP9201180.1"/>
    <property type="molecule type" value="Genomic_DNA"/>
</dbReference>
<dbReference type="Pfam" id="PF12836">
    <property type="entry name" value="HHH_3"/>
    <property type="match status" value="2"/>
</dbReference>
<dbReference type="PANTHER" id="PTHR21180">
    <property type="entry name" value="ENDONUCLEASE/EXONUCLEASE/PHOSPHATASE FAMILY DOMAIN-CONTAINING PROTEIN 1"/>
    <property type="match status" value="1"/>
</dbReference>
<dbReference type="AlphaFoldDB" id="A0A9X2KZJ4"/>
<evidence type="ECO:0000313" key="3">
    <source>
        <dbReference type="Proteomes" id="UP001155280"/>
    </source>
</evidence>
<dbReference type="Gene3D" id="1.10.150.280">
    <property type="entry name" value="AF1531-like domain"/>
    <property type="match status" value="2"/>
</dbReference>
<keyword evidence="3" id="KW-1185">Reference proteome</keyword>
<gene>
    <name evidence="2" type="ORF">MKO06_14805</name>
</gene>
<organism evidence="2 3">
    <name type="scientific">Christiangramia oceanisediminis</name>
    <dbReference type="NCBI Taxonomy" id="2920386"/>
    <lineage>
        <taxon>Bacteria</taxon>
        <taxon>Pseudomonadati</taxon>
        <taxon>Bacteroidota</taxon>
        <taxon>Flavobacteriia</taxon>
        <taxon>Flavobacteriales</taxon>
        <taxon>Flavobacteriaceae</taxon>
        <taxon>Christiangramia</taxon>
    </lineage>
</organism>
<evidence type="ECO:0000313" key="2">
    <source>
        <dbReference type="EMBL" id="MCP9201180.1"/>
    </source>
</evidence>
<feature type="transmembrane region" description="Helical" evidence="1">
    <location>
        <begin position="16"/>
        <end position="35"/>
    </location>
</feature>
<sequence>MKFLKSHFALSRSQQNGIFLLVLLIIIFQVAIFSYDHFIPNPPGAETDPEVEAMLKSLDSIRSSEDTRKDTVYPFNPNFITDFKGYQLGLKVEEIDRLLAYRAEGKWVNSKEDFQKVTGVSDSLLNVIAPSFRFPEWTQNVRQQNIATRAEVTAIPVADLNAATAEDLVIVRGVGEVLSQRIVKYRKSIGGFLDVSQLKDVYGLSDETIGNIQKHFGIISKPDVSLKNINTIRENELAELPYFNETLARKVINFRNLHEGIRSFEELAQIDGFPSDKIDRIKLYLGLN</sequence>
<reference evidence="2" key="1">
    <citation type="submission" date="2022-07" db="EMBL/GenBank/DDBJ databases">
        <title>Gramela sediminis sp. nov., isolated from deep-sea sediment of the Indian Ocean.</title>
        <authorList>
            <person name="Shi H."/>
        </authorList>
    </citation>
    <scope>NUCLEOTIDE SEQUENCE</scope>
    <source>
        <strain evidence="2">GC03-9</strain>
    </source>
</reference>
<dbReference type="RefSeq" id="WP_241552850.1">
    <property type="nucleotide sequence ID" value="NZ_JANCNS010000003.1"/>
</dbReference>
<dbReference type="InterPro" id="IPR051675">
    <property type="entry name" value="Endo/Exo/Phosphatase_dom_1"/>
</dbReference>
<keyword evidence="1" id="KW-0812">Transmembrane</keyword>
<dbReference type="GO" id="GO:0015628">
    <property type="term" value="P:protein secretion by the type II secretion system"/>
    <property type="evidence" value="ECO:0007669"/>
    <property type="project" value="TreeGrafter"/>
</dbReference>
<dbReference type="GO" id="GO:0015627">
    <property type="term" value="C:type II protein secretion system complex"/>
    <property type="evidence" value="ECO:0007669"/>
    <property type="project" value="TreeGrafter"/>
</dbReference>